<keyword evidence="4 6" id="KW-1133">Transmembrane helix</keyword>
<dbReference type="CDD" id="cd15904">
    <property type="entry name" value="TSPO_MBR"/>
    <property type="match status" value="1"/>
</dbReference>
<evidence type="ECO:0000256" key="2">
    <source>
        <dbReference type="ARBA" id="ARBA00007524"/>
    </source>
</evidence>
<accession>A0ABT9NFA6</accession>
<comment type="subcellular location">
    <subcellularLocation>
        <location evidence="1">Membrane</location>
        <topology evidence="1">Multi-pass membrane protein</topology>
    </subcellularLocation>
</comment>
<keyword evidence="7" id="KW-0732">Signal</keyword>
<keyword evidence="3 6" id="KW-0812">Transmembrane</keyword>
<feature type="signal peptide" evidence="7">
    <location>
        <begin position="1"/>
        <end position="24"/>
    </location>
</feature>
<dbReference type="InterPro" id="IPR038330">
    <property type="entry name" value="TspO/MBR-related_sf"/>
</dbReference>
<dbReference type="PIRSF" id="PIRSF005859">
    <property type="entry name" value="PBR"/>
    <property type="match status" value="1"/>
</dbReference>
<comment type="caution">
    <text evidence="8">The sequence shown here is derived from an EMBL/GenBank/DDBJ whole genome shotgun (WGS) entry which is preliminary data.</text>
</comment>
<evidence type="ECO:0000256" key="3">
    <source>
        <dbReference type="ARBA" id="ARBA00022692"/>
    </source>
</evidence>
<feature type="chain" id="PRO_5046666440" evidence="7">
    <location>
        <begin position="25"/>
        <end position="170"/>
    </location>
</feature>
<keyword evidence="5 6" id="KW-0472">Membrane</keyword>
<evidence type="ECO:0000256" key="1">
    <source>
        <dbReference type="ARBA" id="ARBA00004141"/>
    </source>
</evidence>
<evidence type="ECO:0000313" key="9">
    <source>
        <dbReference type="Proteomes" id="UP001243212"/>
    </source>
</evidence>
<evidence type="ECO:0000256" key="4">
    <source>
        <dbReference type="ARBA" id="ARBA00022989"/>
    </source>
</evidence>
<dbReference type="Gene3D" id="1.20.1260.100">
    <property type="entry name" value="TspO/MBR protein"/>
    <property type="match status" value="1"/>
</dbReference>
<dbReference type="EMBL" id="JAUSQX010000001">
    <property type="protein sequence ID" value="MDP9805723.1"/>
    <property type="molecule type" value="Genomic_DNA"/>
</dbReference>
<evidence type="ECO:0000313" key="8">
    <source>
        <dbReference type="EMBL" id="MDP9805723.1"/>
    </source>
</evidence>
<dbReference type="Proteomes" id="UP001243212">
    <property type="component" value="Unassembled WGS sequence"/>
</dbReference>
<proteinExistence type="inferred from homology"/>
<organism evidence="8 9">
    <name type="scientific">Trueperella bonasi</name>
    <dbReference type="NCBI Taxonomy" id="312286"/>
    <lineage>
        <taxon>Bacteria</taxon>
        <taxon>Bacillati</taxon>
        <taxon>Actinomycetota</taxon>
        <taxon>Actinomycetes</taxon>
        <taxon>Actinomycetales</taxon>
        <taxon>Actinomycetaceae</taxon>
        <taxon>Trueperella</taxon>
    </lineage>
</organism>
<evidence type="ECO:0000256" key="5">
    <source>
        <dbReference type="ARBA" id="ARBA00023136"/>
    </source>
</evidence>
<protein>
    <submittedName>
        <fullName evidence="8">Tryptophan-rich sensory protein</fullName>
    </submittedName>
</protein>
<evidence type="ECO:0000256" key="7">
    <source>
        <dbReference type="SAM" id="SignalP"/>
    </source>
</evidence>
<dbReference type="InterPro" id="IPR004307">
    <property type="entry name" value="TspO_MBR"/>
</dbReference>
<gene>
    <name evidence="8" type="ORF">J2S70_000305</name>
</gene>
<dbReference type="PANTHER" id="PTHR10057:SF0">
    <property type="entry name" value="TRANSLOCATOR PROTEIN"/>
    <property type="match status" value="1"/>
</dbReference>
<dbReference type="RefSeq" id="WP_307681988.1">
    <property type="nucleotide sequence ID" value="NZ_JAUSQX010000001.1"/>
</dbReference>
<sequence length="170" mass="18001">MGFFKKLVGTGLATAATAAVGTFATDPSTPWYKTRKKPQWQPPEEVFPIAWTGLYVLIAGSSARVLAKLDEQQSRALTKSKQEEVEAERTSFKRSLGINLALNAGWSILFWQGKNLKLATVEAVALAASSAGLMARSGKVSTGAGIALVPYAAWTAFAAALAGKIAQLND</sequence>
<feature type="transmembrane region" description="Helical" evidence="6">
    <location>
        <begin position="48"/>
        <end position="67"/>
    </location>
</feature>
<dbReference type="Pfam" id="PF03073">
    <property type="entry name" value="TspO_MBR"/>
    <property type="match status" value="1"/>
</dbReference>
<evidence type="ECO:0000256" key="6">
    <source>
        <dbReference type="SAM" id="Phobius"/>
    </source>
</evidence>
<keyword evidence="9" id="KW-1185">Reference proteome</keyword>
<comment type="similarity">
    <text evidence="2">Belongs to the TspO/BZRP family.</text>
</comment>
<reference evidence="8 9" key="1">
    <citation type="submission" date="2023-07" db="EMBL/GenBank/DDBJ databases">
        <title>Sequencing the genomes of 1000 actinobacteria strains.</title>
        <authorList>
            <person name="Klenk H.-P."/>
        </authorList>
    </citation>
    <scope>NUCLEOTIDE SEQUENCE [LARGE SCALE GENOMIC DNA]</scope>
    <source>
        <strain evidence="8 9">DSM 17163</strain>
    </source>
</reference>
<dbReference type="PANTHER" id="PTHR10057">
    <property type="entry name" value="PERIPHERAL-TYPE BENZODIAZEPINE RECEPTOR"/>
    <property type="match status" value="1"/>
</dbReference>
<name>A0ABT9NFA6_9ACTO</name>